<sequence>MKSLHIRNLDDEVLSGLKRRASRHRRSLQKEIEVLLKDAARMSPPEEDPAEIAELKLNTVADGRADITWNRDMIYGDDGR</sequence>
<protein>
    <recommendedName>
        <fullName evidence="1">Antitoxin FitA-like ribbon-helix-helix domain-containing protein</fullName>
    </recommendedName>
</protein>
<accession>A0A317ZM82</accession>
<dbReference type="InterPro" id="IPR010985">
    <property type="entry name" value="Ribbon_hlx_hlx"/>
</dbReference>
<gene>
    <name evidence="2" type="ORF">DDZ13_00020</name>
</gene>
<dbReference type="EMBL" id="QHJQ01000001">
    <property type="protein sequence ID" value="PXA05287.1"/>
    <property type="molecule type" value="Genomic_DNA"/>
</dbReference>
<dbReference type="SUPFAM" id="SSF47598">
    <property type="entry name" value="Ribbon-helix-helix"/>
    <property type="match status" value="1"/>
</dbReference>
<comment type="caution">
    <text evidence="2">The sequence shown here is derived from an EMBL/GenBank/DDBJ whole genome shotgun (WGS) entry which is preliminary data.</text>
</comment>
<feature type="domain" description="Antitoxin FitA-like ribbon-helix-helix" evidence="1">
    <location>
        <begin position="3"/>
        <end position="40"/>
    </location>
</feature>
<proteinExistence type="predicted"/>
<dbReference type="Proteomes" id="UP000247099">
    <property type="component" value="Unassembled WGS sequence"/>
</dbReference>
<name>A0A317ZM82_9BACT</name>
<dbReference type="InterPro" id="IPR053853">
    <property type="entry name" value="FitA-like_RHH"/>
</dbReference>
<dbReference type="RefSeq" id="WP_110129368.1">
    <property type="nucleotide sequence ID" value="NZ_QHJQ01000001.1"/>
</dbReference>
<dbReference type="AlphaFoldDB" id="A0A317ZM82"/>
<dbReference type="Pfam" id="PF22513">
    <property type="entry name" value="FitA-like_RHH"/>
    <property type="match status" value="1"/>
</dbReference>
<dbReference type="InterPro" id="IPR013321">
    <property type="entry name" value="Arc_rbn_hlx_hlx"/>
</dbReference>
<keyword evidence="3" id="KW-1185">Reference proteome</keyword>
<reference evidence="2 3" key="1">
    <citation type="submission" date="2018-05" db="EMBL/GenBank/DDBJ databases">
        <title>Coraliomargarita sinensis sp. nov., isolated from a marine solar saltern.</title>
        <authorList>
            <person name="Zhou L.Y."/>
        </authorList>
    </citation>
    <scope>NUCLEOTIDE SEQUENCE [LARGE SCALE GENOMIC DNA]</scope>
    <source>
        <strain evidence="2 3">WN38</strain>
    </source>
</reference>
<evidence type="ECO:0000313" key="3">
    <source>
        <dbReference type="Proteomes" id="UP000247099"/>
    </source>
</evidence>
<evidence type="ECO:0000259" key="1">
    <source>
        <dbReference type="Pfam" id="PF22513"/>
    </source>
</evidence>
<dbReference type="GO" id="GO:0006355">
    <property type="term" value="P:regulation of DNA-templated transcription"/>
    <property type="evidence" value="ECO:0007669"/>
    <property type="project" value="InterPro"/>
</dbReference>
<dbReference type="OrthoDB" id="129796at2"/>
<dbReference type="InParanoid" id="A0A317ZM82"/>
<dbReference type="Gene3D" id="1.10.1220.10">
    <property type="entry name" value="Met repressor-like"/>
    <property type="match status" value="1"/>
</dbReference>
<organism evidence="2 3">
    <name type="scientific">Coraliomargarita sinensis</name>
    <dbReference type="NCBI Taxonomy" id="2174842"/>
    <lineage>
        <taxon>Bacteria</taxon>
        <taxon>Pseudomonadati</taxon>
        <taxon>Verrucomicrobiota</taxon>
        <taxon>Opitutia</taxon>
        <taxon>Puniceicoccales</taxon>
        <taxon>Coraliomargaritaceae</taxon>
        <taxon>Coraliomargarita</taxon>
    </lineage>
</organism>
<evidence type="ECO:0000313" key="2">
    <source>
        <dbReference type="EMBL" id="PXA05287.1"/>
    </source>
</evidence>